<proteinExistence type="predicted"/>
<dbReference type="Proteomes" id="UP000299102">
    <property type="component" value="Unassembled WGS sequence"/>
</dbReference>
<organism evidence="2 3">
    <name type="scientific">Eumeta variegata</name>
    <name type="common">Bagworm moth</name>
    <name type="synonym">Eumeta japonica</name>
    <dbReference type="NCBI Taxonomy" id="151549"/>
    <lineage>
        <taxon>Eukaryota</taxon>
        <taxon>Metazoa</taxon>
        <taxon>Ecdysozoa</taxon>
        <taxon>Arthropoda</taxon>
        <taxon>Hexapoda</taxon>
        <taxon>Insecta</taxon>
        <taxon>Pterygota</taxon>
        <taxon>Neoptera</taxon>
        <taxon>Endopterygota</taxon>
        <taxon>Lepidoptera</taxon>
        <taxon>Glossata</taxon>
        <taxon>Ditrysia</taxon>
        <taxon>Tineoidea</taxon>
        <taxon>Psychidae</taxon>
        <taxon>Oiketicinae</taxon>
        <taxon>Eumeta</taxon>
    </lineage>
</organism>
<name>A0A4C1Z5P6_EUMVA</name>
<feature type="compositionally biased region" description="Basic residues" evidence="1">
    <location>
        <begin position="58"/>
        <end position="71"/>
    </location>
</feature>
<accession>A0A4C1Z5P6</accession>
<evidence type="ECO:0000313" key="2">
    <source>
        <dbReference type="EMBL" id="GBP83188.1"/>
    </source>
</evidence>
<protein>
    <submittedName>
        <fullName evidence="2">Uncharacterized protein</fullName>
    </submittedName>
</protein>
<evidence type="ECO:0000256" key="1">
    <source>
        <dbReference type="SAM" id="MobiDB-lite"/>
    </source>
</evidence>
<reference evidence="2 3" key="1">
    <citation type="journal article" date="2019" name="Commun. Biol.">
        <title>The bagworm genome reveals a unique fibroin gene that provides high tensile strength.</title>
        <authorList>
            <person name="Kono N."/>
            <person name="Nakamura H."/>
            <person name="Ohtoshi R."/>
            <person name="Tomita M."/>
            <person name="Numata K."/>
            <person name="Arakawa K."/>
        </authorList>
    </citation>
    <scope>NUCLEOTIDE SEQUENCE [LARGE SCALE GENOMIC DNA]</scope>
</reference>
<gene>
    <name evidence="2" type="ORF">EVAR_59601_1</name>
</gene>
<dbReference type="EMBL" id="BGZK01001608">
    <property type="protein sequence ID" value="GBP83188.1"/>
    <property type="molecule type" value="Genomic_DNA"/>
</dbReference>
<dbReference type="AlphaFoldDB" id="A0A4C1Z5P6"/>
<sequence length="218" mass="23754">MRSDGNSPKSYSCLGSSMSGPASALALSQRPHATQRAVSVDAESAVRRRGPRAPAPPRRARTRRPARTRRSPKCVITSTLRNLHTALVEGSLRRVTGGAGCGARPLTACALRGRTYDRRPTRESILVGRKYGDFLREYSGSIFKRNALIELLKEAGSSVIPCFGFLSQRRRHKGTAMVSAAPDAARPVGDELEFDPKLGLHQSLFLKNFFSHLPTIGT</sequence>
<evidence type="ECO:0000313" key="3">
    <source>
        <dbReference type="Proteomes" id="UP000299102"/>
    </source>
</evidence>
<comment type="caution">
    <text evidence="2">The sequence shown here is derived from an EMBL/GenBank/DDBJ whole genome shotgun (WGS) entry which is preliminary data.</text>
</comment>
<feature type="region of interest" description="Disordered" evidence="1">
    <location>
        <begin position="1"/>
        <end position="71"/>
    </location>
</feature>
<keyword evidence="3" id="KW-1185">Reference proteome</keyword>
<feature type="compositionally biased region" description="Polar residues" evidence="1">
    <location>
        <begin position="1"/>
        <end position="20"/>
    </location>
</feature>